<protein>
    <submittedName>
        <fullName evidence="2">T7-like tubular tail B family-like protein</fullName>
    </submittedName>
</protein>
<dbReference type="Proteomes" id="UP000013564">
    <property type="component" value="Segment"/>
</dbReference>
<dbReference type="KEGG" id="vg:16207374"/>
<dbReference type="EMBL" id="KC751414">
    <property type="protein sequence ID" value="AGK87058.1"/>
    <property type="molecule type" value="Genomic_DNA"/>
</dbReference>
<gene>
    <name evidence="2" type="ORF">RIO-1_44</name>
</gene>
<reference evidence="2 3" key="1">
    <citation type="journal article" date="2013" name="J. Virol.">
        <title>Morphology, Physiological Characteristics, and Complete Sequence of Marine Bacteriophage RIO-1 Infecting Pseudoalteromonas marina.</title>
        <authorList>
            <person name="Hardies S.C."/>
            <person name="Hwang Y.J."/>
            <person name="Hwang C.Y."/>
            <person name="Jang G.I."/>
            <person name="Cho B.C."/>
        </authorList>
    </citation>
    <scope>NUCLEOTIDE SEQUENCE [LARGE SCALE GENOMIC DNA]</scope>
</reference>
<sequence length="320" mass="34964">MPIARGEKDYLGFVQGLNTEANPLAAPEGTTSDELNMELNLENGTRARRLGLARIHSADLKFTPSGVTAPDFQVQGVFFWEATKKYITVFRYTDEEDKKVSSIVVHNQNYDIEFEFVVDTPDDVPPNFVDIRSRLVITLGTSPVILQPVGDSYDVYVLTLYIRDFTLLNDSLSIGERPSTLSDEHKYNLYNAGWYKDRILGSGSKGDPVTYFNTEIGAYPSNADIVALGDSVDSGSGKEEFDPESLDNIDLGSTEAARGHYVYNIRNIDRNSKLTSKNNDGAVGNSATKIIEQGASTGDGGGTGGSDWNDPVLPPGFIIP</sequence>
<feature type="region of interest" description="Disordered" evidence="1">
    <location>
        <begin position="292"/>
        <end position="320"/>
    </location>
</feature>
<proteinExistence type="predicted"/>
<evidence type="ECO:0000256" key="1">
    <source>
        <dbReference type="SAM" id="MobiDB-lite"/>
    </source>
</evidence>
<accession>R4JF97</accession>
<name>R4JF97_9CAUD</name>
<dbReference type="RefSeq" id="YP_008051114.1">
    <property type="nucleotide sequence ID" value="NC_021300.1"/>
</dbReference>
<dbReference type="GeneID" id="16207374"/>
<evidence type="ECO:0000313" key="2">
    <source>
        <dbReference type="EMBL" id="AGK87058.1"/>
    </source>
</evidence>
<keyword evidence="3" id="KW-1185">Reference proteome</keyword>
<evidence type="ECO:0000313" key="3">
    <source>
        <dbReference type="Proteomes" id="UP000013564"/>
    </source>
</evidence>
<organism evidence="2 3">
    <name type="scientific">Pseudoalteromonas phage RIO-1</name>
    <dbReference type="NCBI Taxonomy" id="1316739"/>
    <lineage>
        <taxon>Viruses</taxon>
        <taxon>Duplodnaviria</taxon>
        <taxon>Heunggongvirae</taxon>
        <taxon>Uroviricota</taxon>
        <taxon>Caudoviricetes</taxon>
        <taxon>Zobellviridae</taxon>
        <taxon>Melvirus</taxon>
        <taxon>Melvirus orientalis</taxon>
    </lineage>
</organism>